<reference evidence="1 2" key="1">
    <citation type="submission" date="2019-03" db="EMBL/GenBank/DDBJ databases">
        <title>Genomic Encyclopedia of Archaeal and Bacterial Type Strains, Phase II (KMG-II): from individual species to whole genera.</title>
        <authorList>
            <person name="Goeker M."/>
        </authorList>
    </citation>
    <scope>NUCLEOTIDE SEQUENCE [LARGE SCALE GENOMIC DNA]</scope>
    <source>
        <strain evidence="1 2">DSM 45499</strain>
    </source>
</reference>
<gene>
    <name evidence="1" type="ORF">CLV71_107270</name>
</gene>
<dbReference type="EMBL" id="SOCP01000007">
    <property type="protein sequence ID" value="TDV49922.1"/>
    <property type="molecule type" value="Genomic_DNA"/>
</dbReference>
<evidence type="ECO:0000313" key="2">
    <source>
        <dbReference type="Proteomes" id="UP000294927"/>
    </source>
</evidence>
<proteinExistence type="predicted"/>
<protein>
    <submittedName>
        <fullName evidence="1">Uncharacterized protein</fullName>
    </submittedName>
</protein>
<sequence>MSGIQNETAEPGIDAPAGRMRLLPSVTFGVRAAALARVALPVAMVTASLVAGGPAAGAESYFTMDTTCCPPQV</sequence>
<name>A0A4R7VKD5_9PSEU</name>
<keyword evidence="2" id="KW-1185">Reference proteome</keyword>
<dbReference type="AlphaFoldDB" id="A0A4R7VKD5"/>
<dbReference type="RefSeq" id="WP_133904597.1">
    <property type="nucleotide sequence ID" value="NZ_SOCP01000007.1"/>
</dbReference>
<comment type="caution">
    <text evidence="1">The sequence shown here is derived from an EMBL/GenBank/DDBJ whole genome shotgun (WGS) entry which is preliminary data.</text>
</comment>
<accession>A0A4R7VKD5</accession>
<organism evidence="1 2">
    <name type="scientific">Actinophytocola oryzae</name>
    <dbReference type="NCBI Taxonomy" id="502181"/>
    <lineage>
        <taxon>Bacteria</taxon>
        <taxon>Bacillati</taxon>
        <taxon>Actinomycetota</taxon>
        <taxon>Actinomycetes</taxon>
        <taxon>Pseudonocardiales</taxon>
        <taxon>Pseudonocardiaceae</taxon>
    </lineage>
</organism>
<dbReference type="Proteomes" id="UP000294927">
    <property type="component" value="Unassembled WGS sequence"/>
</dbReference>
<dbReference type="OrthoDB" id="9975245at2"/>
<evidence type="ECO:0000313" key="1">
    <source>
        <dbReference type="EMBL" id="TDV49922.1"/>
    </source>
</evidence>